<proteinExistence type="predicted"/>
<dbReference type="KEGG" id="oxy:HCG48_03440"/>
<evidence type="ECO:0000313" key="3">
    <source>
        <dbReference type="Proteomes" id="UP000500857"/>
    </source>
</evidence>
<accession>A0A6H1TT12</accession>
<keyword evidence="2" id="KW-0808">Transferase</keyword>
<dbReference type="PANTHER" id="PTHR43685:SF2">
    <property type="entry name" value="GLYCOSYLTRANSFERASE 2-LIKE DOMAIN-CONTAINING PROTEIN"/>
    <property type="match status" value="1"/>
</dbReference>
<dbReference type="InterPro" id="IPR001173">
    <property type="entry name" value="Glyco_trans_2-like"/>
</dbReference>
<organism evidence="2 3">
    <name type="scientific">Oxynema aestuarii AP17</name>
    <dbReference type="NCBI Taxonomy" id="2064643"/>
    <lineage>
        <taxon>Bacteria</taxon>
        <taxon>Bacillati</taxon>
        <taxon>Cyanobacteriota</taxon>
        <taxon>Cyanophyceae</taxon>
        <taxon>Oscillatoriophycideae</taxon>
        <taxon>Oscillatoriales</taxon>
        <taxon>Oscillatoriaceae</taxon>
        <taxon>Oxynema</taxon>
        <taxon>Oxynema aestuarii</taxon>
    </lineage>
</organism>
<dbReference type="InterPro" id="IPR050834">
    <property type="entry name" value="Glycosyltransf_2"/>
</dbReference>
<dbReference type="Gene3D" id="3.90.550.10">
    <property type="entry name" value="Spore Coat Polysaccharide Biosynthesis Protein SpsA, Chain A"/>
    <property type="match status" value="1"/>
</dbReference>
<name>A0A6H1TT12_9CYAN</name>
<dbReference type="Proteomes" id="UP000500857">
    <property type="component" value="Chromosome"/>
</dbReference>
<dbReference type="GO" id="GO:0016740">
    <property type="term" value="F:transferase activity"/>
    <property type="evidence" value="ECO:0007669"/>
    <property type="project" value="UniProtKB-KW"/>
</dbReference>
<gene>
    <name evidence="2" type="ORF">HCG48_03440</name>
</gene>
<protein>
    <submittedName>
        <fullName evidence="2">Glycosyltransferase</fullName>
    </submittedName>
</protein>
<evidence type="ECO:0000259" key="1">
    <source>
        <dbReference type="Pfam" id="PF00535"/>
    </source>
</evidence>
<dbReference type="Pfam" id="PF00535">
    <property type="entry name" value="Glycos_transf_2"/>
    <property type="match status" value="1"/>
</dbReference>
<dbReference type="PANTHER" id="PTHR43685">
    <property type="entry name" value="GLYCOSYLTRANSFERASE"/>
    <property type="match status" value="1"/>
</dbReference>
<feature type="domain" description="Glycosyltransferase 2-like" evidence="1">
    <location>
        <begin position="11"/>
        <end position="143"/>
    </location>
</feature>
<dbReference type="EMBL" id="CP051167">
    <property type="protein sequence ID" value="QIZ69748.1"/>
    <property type="molecule type" value="Genomic_DNA"/>
</dbReference>
<sequence length="319" mass="37706">MSCDRLPRLIVGLPVYNGDDFLEDSLKGLLSQTYTDFKLVISDNGSTDKTQQICQNYAAQDSRIDYHRHEVNRGAAWNYNYAFEVDRSEYFKWAAHDDICQPEYLERCVEILDRYPSVVLAYPRTRFIDERGELIRPEYTDDLNLRQSKPHQRYGQYLDVLYRSGPQGCSKISPIWGVMRTEILRKTPLIGNYNASDLTLLSELALWGEFFEIPEYLFLRREHAGQSVKAHRSASERAAWFDPTNKRVTLPTWERFGHFLRAIDRVNLSWSEKVLCYLELRRWLLFSPMGWRKMGREVKMSLLDYLEYQKRRNTANIKN</sequence>
<reference evidence="2 3" key="1">
    <citation type="submission" date="2020-04" db="EMBL/GenBank/DDBJ databases">
        <authorList>
            <person name="Basu S."/>
            <person name="Maruthanayagam V."/>
            <person name="Chakraborty S."/>
            <person name="Pramanik A."/>
            <person name="Mukherjee J."/>
            <person name="Brink B."/>
        </authorList>
    </citation>
    <scope>NUCLEOTIDE SEQUENCE [LARGE SCALE GENOMIC DNA]</scope>
    <source>
        <strain evidence="2 3">AP17</strain>
    </source>
</reference>
<dbReference type="AlphaFoldDB" id="A0A6H1TT12"/>
<dbReference type="InterPro" id="IPR029044">
    <property type="entry name" value="Nucleotide-diphossugar_trans"/>
</dbReference>
<keyword evidence="3" id="KW-1185">Reference proteome</keyword>
<dbReference type="RefSeq" id="WP_168567905.1">
    <property type="nucleotide sequence ID" value="NZ_CP051167.1"/>
</dbReference>
<dbReference type="SUPFAM" id="SSF53448">
    <property type="entry name" value="Nucleotide-diphospho-sugar transferases"/>
    <property type="match status" value="1"/>
</dbReference>
<evidence type="ECO:0000313" key="2">
    <source>
        <dbReference type="EMBL" id="QIZ69748.1"/>
    </source>
</evidence>